<accession>A0A0C2DCV8</accession>
<name>A0A0C2DCV8_9BACT</name>
<organism evidence="1 2">
    <name type="scientific">Enhygromyxa salina</name>
    <dbReference type="NCBI Taxonomy" id="215803"/>
    <lineage>
        <taxon>Bacteria</taxon>
        <taxon>Pseudomonadati</taxon>
        <taxon>Myxococcota</taxon>
        <taxon>Polyangia</taxon>
        <taxon>Nannocystales</taxon>
        <taxon>Nannocystaceae</taxon>
        <taxon>Enhygromyxa</taxon>
    </lineage>
</organism>
<evidence type="ECO:0000313" key="2">
    <source>
        <dbReference type="Proteomes" id="UP000031599"/>
    </source>
</evidence>
<gene>
    <name evidence="1" type="ORF">DB30_04700</name>
</gene>
<dbReference type="Proteomes" id="UP000031599">
    <property type="component" value="Unassembled WGS sequence"/>
</dbReference>
<proteinExistence type="predicted"/>
<evidence type="ECO:0000313" key="1">
    <source>
        <dbReference type="EMBL" id="KIG19235.1"/>
    </source>
</evidence>
<protein>
    <submittedName>
        <fullName evidence="1">Uncharacterized protein</fullName>
    </submittedName>
</protein>
<dbReference type="EMBL" id="JMCC02000004">
    <property type="protein sequence ID" value="KIG19235.1"/>
    <property type="molecule type" value="Genomic_DNA"/>
</dbReference>
<comment type="caution">
    <text evidence="1">The sequence shown here is derived from an EMBL/GenBank/DDBJ whole genome shotgun (WGS) entry which is preliminary data.</text>
</comment>
<sequence length="63" mass="7217">MHHKREDTDVGHSFFVSSPTGPITIARLVKALEWLSSWLDSRSLHLDEDLDGPNRIAEFDITR</sequence>
<dbReference type="AlphaFoldDB" id="A0A0C2DCV8"/>
<reference evidence="1 2" key="1">
    <citation type="submission" date="2014-12" db="EMBL/GenBank/DDBJ databases">
        <title>Genome assembly of Enhygromyxa salina DSM 15201.</title>
        <authorList>
            <person name="Sharma G."/>
            <person name="Subramanian S."/>
        </authorList>
    </citation>
    <scope>NUCLEOTIDE SEQUENCE [LARGE SCALE GENOMIC DNA]</scope>
    <source>
        <strain evidence="1 2">DSM 15201</strain>
    </source>
</reference>